<dbReference type="Gene3D" id="3.10.450.10">
    <property type="match status" value="1"/>
</dbReference>
<dbReference type="FunFam" id="3.10.450.10:FF:000004">
    <property type="entry name" value="Cystatin C"/>
    <property type="match status" value="1"/>
</dbReference>
<dbReference type="AlphaFoldDB" id="A0A2K6FXZ6"/>
<dbReference type="InterPro" id="IPR046350">
    <property type="entry name" value="Cystatin_sf"/>
</dbReference>
<reference evidence="7" key="1">
    <citation type="submission" date="2025-08" db="UniProtKB">
        <authorList>
            <consortium name="Ensembl"/>
        </authorList>
    </citation>
    <scope>IDENTIFICATION</scope>
</reference>
<dbReference type="GO" id="GO:0004869">
    <property type="term" value="F:cysteine-type endopeptidase inhibitor activity"/>
    <property type="evidence" value="ECO:0007669"/>
    <property type="project" value="UniProtKB-KW"/>
</dbReference>
<sequence length="143" mass="15979">MARPLRVPLLLPAILAVTLAKTVAKSSKRLGGIEEADVNDEGVQQALGFAIGKYNEENNEDDDAYYSRVLQVVSVRKQAVAGSVYSLYMEISRTTCTKSQPSLDNCPFQEQPHLKREKLCSFQIYSIPWEDSMTMLKSSCQKT</sequence>
<evidence type="ECO:0000256" key="3">
    <source>
        <dbReference type="ARBA" id="ARBA00022704"/>
    </source>
</evidence>
<dbReference type="PANTHER" id="PTHR46186:SF2">
    <property type="entry name" value="CYSTATIN"/>
    <property type="match status" value="1"/>
</dbReference>
<evidence type="ECO:0000256" key="5">
    <source>
        <dbReference type="SAM" id="SignalP"/>
    </source>
</evidence>
<proteinExistence type="inferred from homology"/>
<dbReference type="GO" id="GO:0005615">
    <property type="term" value="C:extracellular space"/>
    <property type="evidence" value="ECO:0007669"/>
    <property type="project" value="TreeGrafter"/>
</dbReference>
<dbReference type="GeneTree" id="ENSGT00940000163410"/>
<evidence type="ECO:0000256" key="4">
    <source>
        <dbReference type="ARBA" id="ARBA00023157"/>
    </source>
</evidence>
<evidence type="ECO:0000256" key="1">
    <source>
        <dbReference type="ARBA" id="ARBA00009403"/>
    </source>
</evidence>
<protein>
    <recommendedName>
        <fullName evidence="6">Cystatin domain-containing protein</fullName>
    </recommendedName>
</protein>
<keyword evidence="3" id="KW-0789">Thiol protease inhibitor</keyword>
<dbReference type="OMA" id="FTIREYN"/>
<evidence type="ECO:0000313" key="7">
    <source>
        <dbReference type="Ensembl" id="ENSPCOP00000018862.1"/>
    </source>
</evidence>
<keyword evidence="4" id="KW-1015">Disulfide bond</keyword>
<dbReference type="InterPro" id="IPR000010">
    <property type="entry name" value="Cystatin_dom"/>
</dbReference>
<dbReference type="Proteomes" id="UP000233160">
    <property type="component" value="Unassembled WGS sequence"/>
</dbReference>
<dbReference type="GO" id="GO:0005737">
    <property type="term" value="C:cytoplasm"/>
    <property type="evidence" value="ECO:0007669"/>
    <property type="project" value="TreeGrafter"/>
</dbReference>
<keyword evidence="5" id="KW-0732">Signal</keyword>
<organism evidence="7 8">
    <name type="scientific">Propithecus coquereli</name>
    <name type="common">Coquerel's sifaka</name>
    <name type="synonym">Propithecus verreauxi coquereli</name>
    <dbReference type="NCBI Taxonomy" id="379532"/>
    <lineage>
        <taxon>Eukaryota</taxon>
        <taxon>Metazoa</taxon>
        <taxon>Chordata</taxon>
        <taxon>Craniata</taxon>
        <taxon>Vertebrata</taxon>
        <taxon>Euteleostomi</taxon>
        <taxon>Mammalia</taxon>
        <taxon>Eutheria</taxon>
        <taxon>Euarchontoglires</taxon>
        <taxon>Primates</taxon>
        <taxon>Strepsirrhini</taxon>
        <taxon>Lemuriformes</taxon>
        <taxon>Indriidae</taxon>
        <taxon>Propithecus</taxon>
    </lineage>
</organism>
<dbReference type="SUPFAM" id="SSF54403">
    <property type="entry name" value="Cystatin/monellin"/>
    <property type="match status" value="1"/>
</dbReference>
<feature type="domain" description="Cystatin" evidence="6">
    <location>
        <begin position="28"/>
        <end position="141"/>
    </location>
</feature>
<dbReference type="SMART" id="SM00043">
    <property type="entry name" value="CY"/>
    <property type="match status" value="1"/>
</dbReference>
<dbReference type="CDD" id="cd00042">
    <property type="entry name" value="CY"/>
    <property type="match status" value="1"/>
</dbReference>
<accession>A0A2K6FXZ6</accession>
<name>A0A2K6FXZ6_PROCO</name>
<feature type="signal peptide" evidence="5">
    <location>
        <begin position="1"/>
        <end position="20"/>
    </location>
</feature>
<dbReference type="Ensembl" id="ENSPCOT00000029507.1">
    <property type="protein sequence ID" value="ENSPCOP00000018862.1"/>
    <property type="gene ID" value="ENSPCOG00000021349.1"/>
</dbReference>
<comment type="similarity">
    <text evidence="1">Belongs to the cystatin family.</text>
</comment>
<evidence type="ECO:0000259" key="6">
    <source>
        <dbReference type="SMART" id="SM00043"/>
    </source>
</evidence>
<dbReference type="STRING" id="379532.ENSPCOP00000018862"/>
<keyword evidence="8" id="KW-1185">Reference proteome</keyword>
<dbReference type="Pfam" id="PF00031">
    <property type="entry name" value="Cystatin"/>
    <property type="match status" value="1"/>
</dbReference>
<feature type="chain" id="PRO_5018641137" description="Cystatin domain-containing protein" evidence="5">
    <location>
        <begin position="21"/>
        <end position="143"/>
    </location>
</feature>
<reference evidence="7" key="2">
    <citation type="submission" date="2025-09" db="UniProtKB">
        <authorList>
            <consortium name="Ensembl"/>
        </authorList>
    </citation>
    <scope>IDENTIFICATION</scope>
</reference>
<dbReference type="GO" id="GO:0031982">
    <property type="term" value="C:vesicle"/>
    <property type="evidence" value="ECO:0007669"/>
    <property type="project" value="TreeGrafter"/>
</dbReference>
<keyword evidence="2" id="KW-0646">Protease inhibitor</keyword>
<evidence type="ECO:0000256" key="2">
    <source>
        <dbReference type="ARBA" id="ARBA00022690"/>
    </source>
</evidence>
<dbReference type="PANTHER" id="PTHR46186">
    <property type="entry name" value="CYSTATIN"/>
    <property type="match status" value="1"/>
</dbReference>
<evidence type="ECO:0000313" key="8">
    <source>
        <dbReference type="Proteomes" id="UP000233160"/>
    </source>
</evidence>